<evidence type="ECO:0000256" key="4">
    <source>
        <dbReference type="ARBA" id="ARBA00022884"/>
    </source>
</evidence>
<dbReference type="STRING" id="4533.J3MMF3"/>
<evidence type="ECO:0000313" key="12">
    <source>
        <dbReference type="EnsemblPlants" id="OB07G25850.1"/>
    </source>
</evidence>
<dbReference type="InterPro" id="IPR036855">
    <property type="entry name" value="Znf_CCCH_sf"/>
</dbReference>
<sequence>MVPCVLDEEGICALGEQPDEEGKQEMEFALLKEVQRSEPNGIGGYTHSTGSYPQIRQCAFSPDEQLRSLTTVLPPLASQELPSPYWEPQFQSSDSYQGIQAQRRPVDQTGALQNPLPESIYFKEVKEQLQSLTLTNDDGARSSLNSGPNVVRYPQSSSKSRSRLCHFHFFRGYCKKGANCQFFHGRASEVHTARQAEPFVSLKKLDMEIRELLTGIPPPVPVDLLPSMYFEMYGGPLRPDGWLTESQRHERAGCRLTSLLSQLNTIRVIEREHGQYYVVLVEDVPKYMDCLGFCPSCNLMDTGTGSNQIYMTFPVHSKFTEDDVENYFKRYGPVSGVRIPYQEKRMFGFVSFLYTETVRLILSKGTAHFICGSRVLVKRYMEKPELRKLSRKNKHIDYREHRISGCNVTNEHNIGFTMRKLSHKPDCLDETSAYKDR</sequence>
<dbReference type="HOGENOM" id="CLU_041383_0_0_1"/>
<feature type="zinc finger region" description="C3H1-type" evidence="7">
    <location>
        <begin position="159"/>
        <end position="187"/>
    </location>
</feature>
<protein>
    <recommendedName>
        <fullName evidence="14">C3H1-type domain-containing protein</fullName>
    </recommendedName>
</protein>
<feature type="domain" description="C3H1-type" evidence="10">
    <location>
        <begin position="159"/>
        <end position="187"/>
    </location>
</feature>
<evidence type="ECO:0000313" key="13">
    <source>
        <dbReference type="Proteomes" id="UP000006038"/>
    </source>
</evidence>
<dbReference type="InterPro" id="IPR035979">
    <property type="entry name" value="RBD_domain_sf"/>
</dbReference>
<evidence type="ECO:0000259" key="9">
    <source>
        <dbReference type="PROSITE" id="PS50102"/>
    </source>
</evidence>
<evidence type="ECO:0008006" key="14">
    <source>
        <dbReference type="Google" id="ProtNLM"/>
    </source>
</evidence>
<keyword evidence="2 7" id="KW-0863">Zinc-finger</keyword>
<evidence type="ECO:0000256" key="6">
    <source>
        <dbReference type="PROSITE-ProRule" id="PRU00176"/>
    </source>
</evidence>
<dbReference type="FunFam" id="3.30.70.330:FF:000678">
    <property type="entry name" value="zinc finger CCCH domain-containing protein 53-like isoform X2"/>
    <property type="match status" value="1"/>
</dbReference>
<dbReference type="InterPro" id="IPR012677">
    <property type="entry name" value="Nucleotide-bd_a/b_plait_sf"/>
</dbReference>
<dbReference type="PROSITE" id="PS50102">
    <property type="entry name" value="RRM"/>
    <property type="match status" value="1"/>
</dbReference>
<feature type="region of interest" description="Disordered" evidence="8">
    <location>
        <begin position="136"/>
        <end position="155"/>
    </location>
</feature>
<evidence type="ECO:0000256" key="7">
    <source>
        <dbReference type="PROSITE-ProRule" id="PRU00723"/>
    </source>
</evidence>
<dbReference type="GO" id="GO:0008270">
    <property type="term" value="F:zinc ion binding"/>
    <property type="evidence" value="ECO:0007669"/>
    <property type="project" value="UniProtKB-KW"/>
</dbReference>
<dbReference type="AlphaFoldDB" id="J3MMF3"/>
<dbReference type="SUPFAM" id="SSF90229">
    <property type="entry name" value="CCCH zinc finger"/>
    <property type="match status" value="1"/>
</dbReference>
<dbReference type="PANTHER" id="PTHR24009:SF0">
    <property type="entry name" value="ZINC FINGER CCCH DOMAIN-CONTAINING PROTEIN 18"/>
    <property type="match status" value="1"/>
</dbReference>
<dbReference type="Gene3D" id="3.30.70.330">
    <property type="match status" value="1"/>
</dbReference>
<dbReference type="eggNOG" id="ENOG502QS3A">
    <property type="taxonomic scope" value="Eukaryota"/>
</dbReference>
<name>J3MMF3_ORYBR</name>
<feature type="domain" description="HTH OST-type" evidence="11">
    <location>
        <begin position="201"/>
        <end position="282"/>
    </location>
</feature>
<dbReference type="PROSITE" id="PS50103">
    <property type="entry name" value="ZF_C3H1"/>
    <property type="match status" value="1"/>
</dbReference>
<dbReference type="OMA" id="TAHFICG"/>
<accession>J3MMF3</accession>
<dbReference type="EnsemblPlants" id="OB07G25850.1">
    <property type="protein sequence ID" value="OB07G25850.1"/>
    <property type="gene ID" value="OB07G25850"/>
</dbReference>
<keyword evidence="13" id="KW-1185">Reference proteome</keyword>
<evidence type="ECO:0000256" key="3">
    <source>
        <dbReference type="ARBA" id="ARBA00022833"/>
    </source>
</evidence>
<evidence type="ECO:0000256" key="2">
    <source>
        <dbReference type="ARBA" id="ARBA00022771"/>
    </source>
</evidence>
<proteinExistence type="predicted"/>
<dbReference type="GO" id="GO:0003677">
    <property type="term" value="F:DNA binding"/>
    <property type="evidence" value="ECO:0007669"/>
    <property type="project" value="UniProtKB-KW"/>
</dbReference>
<dbReference type="InterPro" id="IPR000571">
    <property type="entry name" value="Znf_CCCH"/>
</dbReference>
<reference evidence="12" key="2">
    <citation type="submission" date="2013-04" db="UniProtKB">
        <authorList>
            <consortium name="EnsemblPlants"/>
        </authorList>
    </citation>
    <scope>IDENTIFICATION</scope>
</reference>
<keyword evidence="5" id="KW-0238">DNA-binding</keyword>
<keyword evidence="3 7" id="KW-0862">Zinc</keyword>
<dbReference type="Gramene" id="OB07G25850.1">
    <property type="protein sequence ID" value="OB07G25850.1"/>
    <property type="gene ID" value="OB07G25850"/>
</dbReference>
<dbReference type="GO" id="GO:0003723">
    <property type="term" value="F:RNA binding"/>
    <property type="evidence" value="ECO:0007669"/>
    <property type="project" value="UniProtKB-UniRule"/>
</dbReference>
<evidence type="ECO:0000259" key="11">
    <source>
        <dbReference type="PROSITE" id="PS51644"/>
    </source>
</evidence>
<dbReference type="InterPro" id="IPR025605">
    <property type="entry name" value="OST-HTH/LOTUS_dom"/>
</dbReference>
<reference evidence="12" key="1">
    <citation type="journal article" date="2013" name="Nat. Commun.">
        <title>Whole-genome sequencing of Oryza brachyantha reveals mechanisms underlying Oryza genome evolution.</title>
        <authorList>
            <person name="Chen J."/>
            <person name="Huang Q."/>
            <person name="Gao D."/>
            <person name="Wang J."/>
            <person name="Lang Y."/>
            <person name="Liu T."/>
            <person name="Li B."/>
            <person name="Bai Z."/>
            <person name="Luis Goicoechea J."/>
            <person name="Liang C."/>
            <person name="Chen C."/>
            <person name="Zhang W."/>
            <person name="Sun S."/>
            <person name="Liao Y."/>
            <person name="Zhang X."/>
            <person name="Yang L."/>
            <person name="Song C."/>
            <person name="Wang M."/>
            <person name="Shi J."/>
            <person name="Liu G."/>
            <person name="Liu J."/>
            <person name="Zhou H."/>
            <person name="Zhou W."/>
            <person name="Yu Q."/>
            <person name="An N."/>
            <person name="Chen Y."/>
            <person name="Cai Q."/>
            <person name="Wang B."/>
            <person name="Liu B."/>
            <person name="Min J."/>
            <person name="Huang Y."/>
            <person name="Wu H."/>
            <person name="Li Z."/>
            <person name="Zhang Y."/>
            <person name="Yin Y."/>
            <person name="Song W."/>
            <person name="Jiang J."/>
            <person name="Jackson S.A."/>
            <person name="Wing R.A."/>
            <person name="Wang J."/>
            <person name="Chen M."/>
        </authorList>
    </citation>
    <scope>NUCLEOTIDE SEQUENCE [LARGE SCALE GENOMIC DNA]</scope>
    <source>
        <strain evidence="12">cv. IRGC 101232</strain>
    </source>
</reference>
<dbReference type="SUPFAM" id="SSF54928">
    <property type="entry name" value="RNA-binding domain, RBD"/>
    <property type="match status" value="1"/>
</dbReference>
<dbReference type="Gene3D" id="4.10.1000.10">
    <property type="entry name" value="Zinc finger, CCCH-type"/>
    <property type="match status" value="1"/>
</dbReference>
<dbReference type="PANTHER" id="PTHR24009">
    <property type="entry name" value="RNA-BINDING (RRM/RBD/RNP MOTIFS)"/>
    <property type="match status" value="1"/>
</dbReference>
<evidence type="ECO:0000256" key="5">
    <source>
        <dbReference type="ARBA" id="ARBA00023125"/>
    </source>
</evidence>
<dbReference type="SMART" id="SM00360">
    <property type="entry name" value="RRM"/>
    <property type="match status" value="1"/>
</dbReference>
<organism evidence="12">
    <name type="scientific">Oryza brachyantha</name>
    <name type="common">malo sina</name>
    <dbReference type="NCBI Taxonomy" id="4533"/>
    <lineage>
        <taxon>Eukaryota</taxon>
        <taxon>Viridiplantae</taxon>
        <taxon>Streptophyta</taxon>
        <taxon>Embryophyta</taxon>
        <taxon>Tracheophyta</taxon>
        <taxon>Spermatophyta</taxon>
        <taxon>Magnoliopsida</taxon>
        <taxon>Liliopsida</taxon>
        <taxon>Poales</taxon>
        <taxon>Poaceae</taxon>
        <taxon>BOP clade</taxon>
        <taxon>Oryzoideae</taxon>
        <taxon>Oryzeae</taxon>
        <taxon>Oryzinae</taxon>
        <taxon>Oryza</taxon>
    </lineage>
</organism>
<evidence type="ECO:0000256" key="1">
    <source>
        <dbReference type="ARBA" id="ARBA00022723"/>
    </source>
</evidence>
<feature type="domain" description="RRM" evidence="9">
    <location>
        <begin position="307"/>
        <end position="382"/>
    </location>
</feature>
<dbReference type="Pfam" id="PF00076">
    <property type="entry name" value="RRM_1"/>
    <property type="match status" value="1"/>
</dbReference>
<evidence type="ECO:0000259" key="10">
    <source>
        <dbReference type="PROSITE" id="PS50103"/>
    </source>
</evidence>
<keyword evidence="4 6" id="KW-0694">RNA-binding</keyword>
<dbReference type="Proteomes" id="UP000006038">
    <property type="component" value="Chromosome 7"/>
</dbReference>
<dbReference type="PROSITE" id="PS51644">
    <property type="entry name" value="HTH_OST"/>
    <property type="match status" value="1"/>
</dbReference>
<keyword evidence="1 7" id="KW-0479">Metal-binding</keyword>
<evidence type="ECO:0000256" key="8">
    <source>
        <dbReference type="SAM" id="MobiDB-lite"/>
    </source>
</evidence>
<dbReference type="InterPro" id="IPR000504">
    <property type="entry name" value="RRM_dom"/>
</dbReference>